<reference evidence="1 2" key="1">
    <citation type="journal article" date="2019" name="Appl. Microbiol. Biotechnol.">
        <title>Uncovering carbohydrate metabolism through a genotype-phenotype association study of 56 lactic acid bacteria genomes.</title>
        <authorList>
            <person name="Buron-Moles G."/>
            <person name="Chailyan A."/>
            <person name="Dolejs I."/>
            <person name="Forster J."/>
            <person name="Miks M.H."/>
        </authorList>
    </citation>
    <scope>NUCLEOTIDE SEQUENCE [LARGE SCALE GENOMIC DNA]</scope>
    <source>
        <strain evidence="1 2">ATCC 49373</strain>
    </source>
</reference>
<gene>
    <name evidence="1" type="ORF">C5L31_000574</name>
</gene>
<evidence type="ECO:0000313" key="2">
    <source>
        <dbReference type="Proteomes" id="UP000294854"/>
    </source>
</evidence>
<comment type="caution">
    <text evidence="1">The sequence shown here is derived from an EMBL/GenBank/DDBJ whole genome shotgun (WGS) entry which is preliminary data.</text>
</comment>
<sequence length="109" mass="12649">MATKEAVKKEEVTFKYDDADVEKGAKIIDDRGYITKKDFPKMDNALWSAGFEKKIDEYLLNKDESHYMYFEKFDFAGGTIENIIFDMDKIKTRTAALNQLGETLDLKVF</sequence>
<dbReference type="RefSeq" id="WP_010620462.1">
    <property type="nucleotide sequence ID" value="NZ_CP042371.1"/>
</dbReference>
<protein>
    <submittedName>
        <fullName evidence="1">Uncharacterized protein</fullName>
    </submittedName>
</protein>
<keyword evidence="2" id="KW-1185">Reference proteome</keyword>
<accession>A0A4R5NRF6</accession>
<dbReference type="EMBL" id="PUFO01000029">
    <property type="protein sequence ID" value="TDG78979.1"/>
    <property type="molecule type" value="Genomic_DNA"/>
</dbReference>
<proteinExistence type="predicted"/>
<dbReference type="AlphaFoldDB" id="A0A4R5NRF6"/>
<dbReference type="STRING" id="1122149.FD44_GL000288"/>
<evidence type="ECO:0000313" key="1">
    <source>
        <dbReference type="EMBL" id="TDG78979.1"/>
    </source>
</evidence>
<name>A0A4R5NRF6_9LACO</name>
<organism evidence="1 2">
    <name type="scientific">Secundilactobacillus malefermentans</name>
    <dbReference type="NCBI Taxonomy" id="176292"/>
    <lineage>
        <taxon>Bacteria</taxon>
        <taxon>Bacillati</taxon>
        <taxon>Bacillota</taxon>
        <taxon>Bacilli</taxon>
        <taxon>Lactobacillales</taxon>
        <taxon>Lactobacillaceae</taxon>
        <taxon>Secundilactobacillus</taxon>
    </lineage>
</organism>
<dbReference type="OrthoDB" id="2292110at2"/>
<dbReference type="Proteomes" id="UP000294854">
    <property type="component" value="Unassembled WGS sequence"/>
</dbReference>